<keyword evidence="2 6" id="KW-0812">Transmembrane</keyword>
<feature type="transmembrane region" description="Helical" evidence="6">
    <location>
        <begin position="26"/>
        <end position="45"/>
    </location>
</feature>
<name>A0A0R2JWZ3_9LACO</name>
<feature type="coiled-coil region" evidence="5">
    <location>
        <begin position="67"/>
        <end position="136"/>
    </location>
</feature>
<evidence type="ECO:0000256" key="1">
    <source>
        <dbReference type="ARBA" id="ARBA00004370"/>
    </source>
</evidence>
<sequence length="158" mass="18484">MALIHGLGGNQMRYFAQHFNQLFHKFFSWQFLISFTVILTILLMLSSSFTPQGRIYQHHQKTVQAEKTKKQHKIKTTKKELPELQQKVASLTQQKNKLKHSVDNEALRTTAETEQAHDINNQCQIIEKQVQNLDDSVPGVKKVQLDFKDTQDWTRDHQ</sequence>
<dbReference type="PATRIC" id="fig|89059.3.peg.1954"/>
<reference evidence="7 8" key="1">
    <citation type="journal article" date="2015" name="Genome Announc.">
        <title>Expanding the biotechnology potential of lactobacilli through comparative genomics of 213 strains and associated genera.</title>
        <authorList>
            <person name="Sun Z."/>
            <person name="Harris H.M."/>
            <person name="McCann A."/>
            <person name="Guo C."/>
            <person name="Argimon S."/>
            <person name="Zhang W."/>
            <person name="Yang X."/>
            <person name="Jeffery I.B."/>
            <person name="Cooney J.C."/>
            <person name="Kagawa T.F."/>
            <person name="Liu W."/>
            <person name="Song Y."/>
            <person name="Salvetti E."/>
            <person name="Wrobel A."/>
            <person name="Rasinkangas P."/>
            <person name="Parkhill J."/>
            <person name="Rea M.C."/>
            <person name="O'Sullivan O."/>
            <person name="Ritari J."/>
            <person name="Douillard F.P."/>
            <person name="Paul Ross R."/>
            <person name="Yang R."/>
            <person name="Briner A.E."/>
            <person name="Felis G.E."/>
            <person name="de Vos W.M."/>
            <person name="Barrangou R."/>
            <person name="Klaenhammer T.R."/>
            <person name="Caufield P.W."/>
            <person name="Cui Y."/>
            <person name="Zhang H."/>
            <person name="O'Toole P.W."/>
        </authorList>
    </citation>
    <scope>NUCLEOTIDE SEQUENCE [LARGE SCALE GENOMIC DNA]</scope>
    <source>
        <strain evidence="7 8">DSM 15353</strain>
    </source>
</reference>
<comment type="subcellular location">
    <subcellularLocation>
        <location evidence="1">Membrane</location>
    </subcellularLocation>
</comment>
<keyword evidence="5" id="KW-0175">Coiled coil</keyword>
<dbReference type="GO" id="GO:0022857">
    <property type="term" value="F:transmembrane transporter activity"/>
    <property type="evidence" value="ECO:0007669"/>
    <property type="project" value="InterPro"/>
</dbReference>
<dbReference type="Gene3D" id="1.20.5.340">
    <property type="match status" value="1"/>
</dbReference>
<proteinExistence type="predicted"/>
<evidence type="ECO:0000256" key="4">
    <source>
        <dbReference type="ARBA" id="ARBA00023136"/>
    </source>
</evidence>
<keyword evidence="4 6" id="KW-0472">Membrane</keyword>
<evidence type="ECO:0000256" key="5">
    <source>
        <dbReference type="SAM" id="Coils"/>
    </source>
</evidence>
<accession>A0A0R2JWZ3</accession>
<evidence type="ECO:0000256" key="3">
    <source>
        <dbReference type="ARBA" id="ARBA00022989"/>
    </source>
</evidence>
<organism evidence="7 8">
    <name type="scientific">Ligilactobacillus acidipiscis</name>
    <dbReference type="NCBI Taxonomy" id="89059"/>
    <lineage>
        <taxon>Bacteria</taxon>
        <taxon>Bacillati</taxon>
        <taxon>Bacillota</taxon>
        <taxon>Bacilli</taxon>
        <taxon>Lactobacillales</taxon>
        <taxon>Lactobacillaceae</taxon>
        <taxon>Ligilactobacillus</taxon>
    </lineage>
</organism>
<evidence type="ECO:0000313" key="7">
    <source>
        <dbReference type="EMBL" id="KRN81603.1"/>
    </source>
</evidence>
<dbReference type="Proteomes" id="UP000051491">
    <property type="component" value="Unassembled WGS sequence"/>
</dbReference>
<evidence type="ECO:0000256" key="6">
    <source>
        <dbReference type="SAM" id="Phobius"/>
    </source>
</evidence>
<keyword evidence="3 6" id="KW-1133">Transmembrane helix</keyword>
<comment type="caution">
    <text evidence="7">The sequence shown here is derived from an EMBL/GenBank/DDBJ whole genome shotgun (WGS) entry which is preliminary data.</text>
</comment>
<gene>
    <name evidence="7" type="ORF">IV43_GL001835</name>
</gene>
<dbReference type="EMBL" id="JQBK01000064">
    <property type="protein sequence ID" value="KRN81603.1"/>
    <property type="molecule type" value="Genomic_DNA"/>
</dbReference>
<evidence type="ECO:0000256" key="2">
    <source>
        <dbReference type="ARBA" id="ARBA00022692"/>
    </source>
</evidence>
<dbReference type="GO" id="GO:0016020">
    <property type="term" value="C:membrane"/>
    <property type="evidence" value="ECO:0007669"/>
    <property type="project" value="UniProtKB-SubCell"/>
</dbReference>
<dbReference type="Pfam" id="PF00083">
    <property type="entry name" value="Sugar_tr"/>
    <property type="match status" value="1"/>
</dbReference>
<dbReference type="AlphaFoldDB" id="A0A0R2JWZ3"/>
<evidence type="ECO:0000313" key="8">
    <source>
        <dbReference type="Proteomes" id="UP000051491"/>
    </source>
</evidence>
<protein>
    <submittedName>
        <fullName evidence="7">Uncharacterized protein</fullName>
    </submittedName>
</protein>
<dbReference type="InterPro" id="IPR005828">
    <property type="entry name" value="MFS_sugar_transport-like"/>
</dbReference>